<feature type="compositionally biased region" description="Polar residues" evidence="1">
    <location>
        <begin position="22"/>
        <end position="36"/>
    </location>
</feature>
<evidence type="ECO:0000256" key="1">
    <source>
        <dbReference type="SAM" id="MobiDB-lite"/>
    </source>
</evidence>
<feature type="region of interest" description="Disordered" evidence="1">
    <location>
        <begin position="1"/>
        <end position="68"/>
    </location>
</feature>
<protein>
    <submittedName>
        <fullName evidence="2">Uncharacterized protein</fullName>
    </submittedName>
</protein>
<dbReference type="InParanoid" id="A0A409YSU7"/>
<dbReference type="Proteomes" id="UP000284842">
    <property type="component" value="Unassembled WGS sequence"/>
</dbReference>
<dbReference type="AlphaFoldDB" id="A0A409YSU7"/>
<feature type="compositionally biased region" description="Low complexity" evidence="1">
    <location>
        <begin position="1"/>
        <end position="17"/>
    </location>
</feature>
<name>A0A409YSU7_9AGAR</name>
<keyword evidence="3" id="KW-1185">Reference proteome</keyword>
<proteinExistence type="predicted"/>
<evidence type="ECO:0000313" key="3">
    <source>
        <dbReference type="Proteomes" id="UP000284842"/>
    </source>
</evidence>
<comment type="caution">
    <text evidence="2">The sequence shown here is derived from an EMBL/GenBank/DDBJ whole genome shotgun (WGS) entry which is preliminary data.</text>
</comment>
<feature type="compositionally biased region" description="Polar residues" evidence="1">
    <location>
        <begin position="44"/>
        <end position="68"/>
    </location>
</feature>
<accession>A0A409YSU7</accession>
<dbReference type="EMBL" id="NHTK01000716">
    <property type="protein sequence ID" value="PPR06038.1"/>
    <property type="molecule type" value="Genomic_DNA"/>
</dbReference>
<sequence length="219" mass="24902">MSSDMSISSASSNTSLSPVPAASTTPALTRSGSPSGESVKIEDNTTTPLSPINEEQTYDKPTSQNNTLIMPTTFNPELDILNRPITYEEFVNIVQTDNDYTMLRWIATTDHAEKLQIYNAEMKMLRDQWKAILRRRETLWAQGQETFKAFCLESFSNITTRKNLIEYIHRMRNKFSATQWAGGDSCNSLFNFSKNTPDMEPFDFFNMNVVSQPPNLETI</sequence>
<feature type="non-terminal residue" evidence="2">
    <location>
        <position position="219"/>
    </location>
</feature>
<reference evidence="2 3" key="1">
    <citation type="journal article" date="2018" name="Evol. Lett.">
        <title>Horizontal gene cluster transfer increased hallucinogenic mushroom diversity.</title>
        <authorList>
            <person name="Reynolds H.T."/>
            <person name="Vijayakumar V."/>
            <person name="Gluck-Thaler E."/>
            <person name="Korotkin H.B."/>
            <person name="Matheny P.B."/>
            <person name="Slot J.C."/>
        </authorList>
    </citation>
    <scope>NUCLEOTIDE SEQUENCE [LARGE SCALE GENOMIC DNA]</scope>
    <source>
        <strain evidence="2 3">2629</strain>
    </source>
</reference>
<organism evidence="2 3">
    <name type="scientific">Panaeolus cyanescens</name>
    <dbReference type="NCBI Taxonomy" id="181874"/>
    <lineage>
        <taxon>Eukaryota</taxon>
        <taxon>Fungi</taxon>
        <taxon>Dikarya</taxon>
        <taxon>Basidiomycota</taxon>
        <taxon>Agaricomycotina</taxon>
        <taxon>Agaricomycetes</taxon>
        <taxon>Agaricomycetidae</taxon>
        <taxon>Agaricales</taxon>
        <taxon>Agaricineae</taxon>
        <taxon>Galeropsidaceae</taxon>
        <taxon>Panaeolus</taxon>
    </lineage>
</organism>
<gene>
    <name evidence="2" type="ORF">CVT24_004711</name>
</gene>
<evidence type="ECO:0000313" key="2">
    <source>
        <dbReference type="EMBL" id="PPR06038.1"/>
    </source>
</evidence>